<name>A0A317U6Z0_9GAMM</name>
<gene>
    <name evidence="1" type="ORF">DGG96_03610</name>
</gene>
<proteinExistence type="predicted"/>
<dbReference type="AlphaFoldDB" id="A0A317U6Z0"/>
<dbReference type="EMBL" id="QHJG01000004">
    <property type="protein sequence ID" value="PWY57085.1"/>
    <property type="molecule type" value="Genomic_DNA"/>
</dbReference>
<dbReference type="Proteomes" id="UP000247152">
    <property type="component" value="Unassembled WGS sequence"/>
</dbReference>
<accession>A0A317U6Z0</accession>
<organism evidence="1 2">
    <name type="scientific">Legionella qingyii</name>
    <dbReference type="NCBI Taxonomy" id="2184757"/>
    <lineage>
        <taxon>Bacteria</taxon>
        <taxon>Pseudomonadati</taxon>
        <taxon>Pseudomonadota</taxon>
        <taxon>Gammaproteobacteria</taxon>
        <taxon>Legionellales</taxon>
        <taxon>Legionellaceae</taxon>
        <taxon>Legionella</taxon>
    </lineage>
</organism>
<reference evidence="1 2" key="1">
    <citation type="submission" date="2018-05" db="EMBL/GenBank/DDBJ databases">
        <title>Legionella qingyii sp.nov., whole genome shotgun sequence.</title>
        <authorList>
            <person name="Wu H."/>
            <person name="Zhu Q."/>
            <person name="Hu C."/>
        </authorList>
    </citation>
    <scope>NUCLEOTIDE SEQUENCE [LARGE SCALE GENOMIC DNA]</scope>
    <source>
        <strain evidence="1 2">HEB18</strain>
    </source>
</reference>
<evidence type="ECO:0000313" key="1">
    <source>
        <dbReference type="EMBL" id="PWY57085.1"/>
    </source>
</evidence>
<comment type="caution">
    <text evidence="1">The sequence shown here is derived from an EMBL/GenBank/DDBJ whole genome shotgun (WGS) entry which is preliminary data.</text>
</comment>
<evidence type="ECO:0000313" key="2">
    <source>
        <dbReference type="Proteomes" id="UP000247152"/>
    </source>
</evidence>
<sequence length="74" mass="8557">MNYVKRRVAVNLIGYSVERVTAALLYAERPQTLKQVIVITRQGKRLLMTVDGLLRIIYERKTRVRASRKTIGVL</sequence>
<protein>
    <submittedName>
        <fullName evidence="1">Uncharacterized protein</fullName>
    </submittedName>
</protein>